<evidence type="ECO:0000313" key="2">
    <source>
        <dbReference type="EMBL" id="MCD4837901.1"/>
    </source>
</evidence>
<sequence>MHFLGRAICHQLEERSLLVSEKPLSVCARCTGIYIGILSTCLYLYIVKRKSSITIPTIKMSFFLLLLMLPLIIDGLGSYAHLFNSHNVRRLITGICFGLALPFFIYPLLSEKSLQQNSVPVIRRNLDILTPILLSLIIGGLVYAGLFPYVIINILILLTIIMWFSLLASLLIKTIRIQKGKWVLSVLSSLIFLLILSTLHQITIS</sequence>
<dbReference type="Pfam" id="PF09858">
    <property type="entry name" value="DUF2085"/>
    <property type="match status" value="1"/>
</dbReference>
<feature type="transmembrane region" description="Helical" evidence="1">
    <location>
        <begin position="182"/>
        <end position="202"/>
    </location>
</feature>
<name>A0ABS8QGF6_9BACI</name>
<keyword evidence="3" id="KW-1185">Reference proteome</keyword>
<comment type="caution">
    <text evidence="2">The sequence shown here is derived from an EMBL/GenBank/DDBJ whole genome shotgun (WGS) entry which is preliminary data.</text>
</comment>
<keyword evidence="1" id="KW-0812">Transmembrane</keyword>
<feature type="transmembrane region" description="Helical" evidence="1">
    <location>
        <begin position="58"/>
        <end position="79"/>
    </location>
</feature>
<feature type="transmembrane region" description="Helical" evidence="1">
    <location>
        <begin position="91"/>
        <end position="109"/>
    </location>
</feature>
<protein>
    <submittedName>
        <fullName evidence="2">DUF2085 domain-containing protein</fullName>
    </submittedName>
</protein>
<organism evidence="2 3">
    <name type="scientific">Neobacillus sedimentimangrovi</name>
    <dbReference type="NCBI Taxonomy" id="2699460"/>
    <lineage>
        <taxon>Bacteria</taxon>
        <taxon>Bacillati</taxon>
        <taxon>Bacillota</taxon>
        <taxon>Bacilli</taxon>
        <taxon>Bacillales</taxon>
        <taxon>Bacillaceae</taxon>
        <taxon>Neobacillus</taxon>
    </lineage>
</organism>
<evidence type="ECO:0000313" key="3">
    <source>
        <dbReference type="Proteomes" id="UP001162836"/>
    </source>
</evidence>
<dbReference type="EMBL" id="JAJODE010000005">
    <property type="protein sequence ID" value="MCD4837901.1"/>
    <property type="molecule type" value="Genomic_DNA"/>
</dbReference>
<feature type="transmembrane region" description="Helical" evidence="1">
    <location>
        <begin position="23"/>
        <end position="46"/>
    </location>
</feature>
<dbReference type="RefSeq" id="WP_269153248.1">
    <property type="nucleotide sequence ID" value="NZ_JAJODE010000005.1"/>
</dbReference>
<feature type="transmembrane region" description="Helical" evidence="1">
    <location>
        <begin position="150"/>
        <end position="170"/>
    </location>
</feature>
<keyword evidence="1" id="KW-0472">Membrane</keyword>
<gene>
    <name evidence="2" type="ORF">LRS37_03185</name>
</gene>
<reference evidence="2 3" key="1">
    <citation type="journal article" date="2023" name="Antonie Van Leeuwenhoek">
        <title>Unveiling the genomic potential of a novel thermostable glycoside hydrolases producing Neobacillus sedimentimangrovi UE25.</title>
        <authorList>
            <person name="Ejaz U."/>
            <person name="Saleem F."/>
            <person name="Rashid R."/>
            <person name="Hasan K.A."/>
            <person name="Syed M.N."/>
            <person name="Sohail M."/>
        </authorList>
    </citation>
    <scope>NUCLEOTIDE SEQUENCE [LARGE SCALE GENOMIC DNA]</scope>
    <source>
        <strain evidence="2 3">UE25</strain>
    </source>
</reference>
<accession>A0ABS8QGF6</accession>
<feature type="transmembrane region" description="Helical" evidence="1">
    <location>
        <begin position="121"/>
        <end position="144"/>
    </location>
</feature>
<dbReference type="InterPro" id="IPR019206">
    <property type="entry name" value="DUF2085_TM"/>
</dbReference>
<proteinExistence type="predicted"/>
<evidence type="ECO:0000256" key="1">
    <source>
        <dbReference type="SAM" id="Phobius"/>
    </source>
</evidence>
<keyword evidence="1" id="KW-1133">Transmembrane helix</keyword>
<dbReference type="Proteomes" id="UP001162836">
    <property type="component" value="Unassembled WGS sequence"/>
</dbReference>